<proteinExistence type="inferred from homology"/>
<dbReference type="RefSeq" id="WP_072969402.1">
    <property type="nucleotide sequence ID" value="NZ_FQUR01000020.1"/>
</dbReference>
<accession>A0A1M5A4Z8</accession>
<dbReference type="InterPro" id="IPR015220">
    <property type="entry name" value="Glucodextranase_N"/>
</dbReference>
<dbReference type="SUPFAM" id="SSF74650">
    <property type="entry name" value="Galactose mutarotase-like"/>
    <property type="match status" value="1"/>
</dbReference>
<dbReference type="Pfam" id="PF00723">
    <property type="entry name" value="Glyco_hydro_15"/>
    <property type="match status" value="2"/>
</dbReference>
<dbReference type="Gene3D" id="2.70.98.10">
    <property type="match status" value="1"/>
</dbReference>
<feature type="domain" description="GH15-like" evidence="4">
    <location>
        <begin position="309"/>
        <end position="391"/>
    </location>
</feature>
<dbReference type="GO" id="GO:0005975">
    <property type="term" value="P:carbohydrate metabolic process"/>
    <property type="evidence" value="ECO:0007669"/>
    <property type="project" value="InterPro"/>
</dbReference>
<gene>
    <name evidence="6" type="ORF">SAMN02745195_02190</name>
</gene>
<dbReference type="GO" id="GO:0030246">
    <property type="term" value="F:carbohydrate binding"/>
    <property type="evidence" value="ECO:0007669"/>
    <property type="project" value="InterPro"/>
</dbReference>
<feature type="domain" description="GH15-like" evidence="4">
    <location>
        <begin position="392"/>
        <end position="679"/>
    </location>
</feature>
<evidence type="ECO:0000313" key="6">
    <source>
        <dbReference type="EMBL" id="SHF25167.1"/>
    </source>
</evidence>
<dbReference type="AlphaFoldDB" id="A0A1M5A4Z8"/>
<reference evidence="7" key="1">
    <citation type="submission" date="2016-11" db="EMBL/GenBank/DDBJ databases">
        <authorList>
            <person name="Varghese N."/>
            <person name="Submissions S."/>
        </authorList>
    </citation>
    <scope>NUCLEOTIDE SEQUENCE [LARGE SCALE GENOMIC DNA]</scope>
    <source>
        <strain evidence="7">DSM 18761</strain>
    </source>
</reference>
<dbReference type="PANTHER" id="PTHR31616:SF0">
    <property type="entry name" value="GLUCAN 1,4-ALPHA-GLUCOSIDASE"/>
    <property type="match status" value="1"/>
</dbReference>
<dbReference type="InterPro" id="IPR008928">
    <property type="entry name" value="6-hairpin_glycosidase_sf"/>
</dbReference>
<feature type="domain" description="Glucodextranase N-terminal" evidence="5">
    <location>
        <begin position="39"/>
        <end position="301"/>
    </location>
</feature>
<evidence type="ECO:0000256" key="3">
    <source>
        <dbReference type="ARBA" id="ARBA00023295"/>
    </source>
</evidence>
<dbReference type="GO" id="GO:0016757">
    <property type="term" value="F:glycosyltransferase activity"/>
    <property type="evidence" value="ECO:0007669"/>
    <property type="project" value="UniProtKB-ARBA"/>
</dbReference>
<dbReference type="CDD" id="cd07430">
    <property type="entry name" value="GH15_N"/>
    <property type="match status" value="1"/>
</dbReference>
<dbReference type="InterPro" id="IPR014718">
    <property type="entry name" value="GH-type_carb-bd"/>
</dbReference>
<dbReference type="InterPro" id="IPR046966">
    <property type="entry name" value="Glucoamylase_active_site"/>
</dbReference>
<sequence length="704" mass="79184">MNRKILAILFLIIFSITIFSGCSSDVSYVKIQHLTANEASQAPGKKDTWASAQKQGIGTANNDVSKVWFTLTHGAISEVYYPTIDMANSKFLKFLVTGGKSFVSDETKDTVSKVEKLNNRSLAFKLINTDKQGRYRITKEIFTDPKRNSLIMKTKFEVLKGETEDYKLYLMYDPHIANEGKYNEGYAIKANDKQVFIAAREKIYSALTTDVKWKGYSIGYNQVNDPISDLEKNKTMTQHFDKARGNIIEGIEIDLSDKTEFKTVLSFGESEEEAAKTALSTLKDNYDKMIGIYIAEWNKYCDGLKDFKGKANELYYTSMMILKASEDKTNKGAYIASLSIPWGEGQGDENKGGYHLVWARDLYHIANAFIAAGDKDSANRALDFLTMVVEKNGFIPQNTWINGEPYWNGIQMDEQADPIILAYQLKRYDLYEKLVKPLADFITKIGPKTGQERWEEAGGYSPATMAAEVAGLVCAADIAKQNKDMESAQKYLDKADKWQKLIDELTYTTKGPYGNGQYYIRIAGLPDPNADFLISIANGGGVYDQKEIIDPSFLELVRLGVKPANDPKILSTIYVVDNLIKVNTPKGPCWYRYNHDGYGEPSKTELYHGTGKGRLWPLLTGERGMYEIAAGKSADEYLKAMENFANQGYVLSEQVWEDTGLPTDSASPLNWAHAEYVVLFVSNIEHKVVDMPQSVYDRYVLGKK</sequence>
<dbReference type="NCBIfam" id="TIGR01535">
    <property type="entry name" value="glucan_glucosid"/>
    <property type="match status" value="1"/>
</dbReference>
<evidence type="ECO:0000256" key="2">
    <source>
        <dbReference type="ARBA" id="ARBA00022801"/>
    </source>
</evidence>
<keyword evidence="3" id="KW-0326">Glycosidase</keyword>
<dbReference type="SUPFAM" id="SSF48208">
    <property type="entry name" value="Six-hairpin glycosidases"/>
    <property type="match status" value="1"/>
</dbReference>
<evidence type="ECO:0000313" key="7">
    <source>
        <dbReference type="Proteomes" id="UP000184127"/>
    </source>
</evidence>
<protein>
    <submittedName>
        <fullName evidence="6">Glucoamylase</fullName>
    </submittedName>
</protein>
<dbReference type="Proteomes" id="UP000184127">
    <property type="component" value="Unassembled WGS sequence"/>
</dbReference>
<dbReference type="GO" id="GO:0004553">
    <property type="term" value="F:hydrolase activity, hydrolyzing O-glycosyl compounds"/>
    <property type="evidence" value="ECO:0007669"/>
    <property type="project" value="TreeGrafter"/>
</dbReference>
<evidence type="ECO:0000259" key="5">
    <source>
        <dbReference type="Pfam" id="PF09137"/>
    </source>
</evidence>
<dbReference type="InterPro" id="IPR006425">
    <property type="entry name" value="Glucoamylase_bac"/>
</dbReference>
<dbReference type="InterPro" id="IPR011613">
    <property type="entry name" value="GH15-like"/>
</dbReference>
<keyword evidence="7" id="KW-1185">Reference proteome</keyword>
<comment type="similarity">
    <text evidence="1">Belongs to the glycosyl hydrolase 15 family.</text>
</comment>
<dbReference type="EMBL" id="FQUR01000020">
    <property type="protein sequence ID" value="SHF25167.1"/>
    <property type="molecule type" value="Genomic_DNA"/>
</dbReference>
<dbReference type="InterPro" id="IPR011013">
    <property type="entry name" value="Gal_mutarotase_sf_dom"/>
</dbReference>
<name>A0A1M5A4Z8_9THEO</name>
<keyword evidence="2" id="KW-0378">Hydrolase</keyword>
<evidence type="ECO:0000259" key="4">
    <source>
        <dbReference type="Pfam" id="PF00723"/>
    </source>
</evidence>
<dbReference type="InterPro" id="IPR012341">
    <property type="entry name" value="6hp_glycosidase-like_sf"/>
</dbReference>
<organism evidence="6 7">
    <name type="scientific">Thermoanaerobacter uzonensis DSM 18761</name>
    <dbReference type="NCBI Taxonomy" id="1123369"/>
    <lineage>
        <taxon>Bacteria</taxon>
        <taxon>Bacillati</taxon>
        <taxon>Bacillota</taxon>
        <taxon>Clostridia</taxon>
        <taxon>Thermoanaerobacterales</taxon>
        <taxon>Thermoanaerobacteraceae</taxon>
        <taxon>Thermoanaerobacter</taxon>
    </lineage>
</organism>
<dbReference type="Gene3D" id="1.50.10.10">
    <property type="match status" value="1"/>
</dbReference>
<dbReference type="Pfam" id="PF09137">
    <property type="entry name" value="Glucodextran_N"/>
    <property type="match status" value="1"/>
</dbReference>
<dbReference type="PANTHER" id="PTHR31616">
    <property type="entry name" value="TREHALASE"/>
    <property type="match status" value="1"/>
</dbReference>
<dbReference type="PROSITE" id="PS51257">
    <property type="entry name" value="PROKAR_LIPOPROTEIN"/>
    <property type="match status" value="1"/>
</dbReference>
<evidence type="ECO:0000256" key="1">
    <source>
        <dbReference type="ARBA" id="ARBA00006188"/>
    </source>
</evidence>
<dbReference type="PROSITE" id="PS00820">
    <property type="entry name" value="GLUCOAMYLASE"/>
    <property type="match status" value="1"/>
</dbReference>